<feature type="non-terminal residue" evidence="6">
    <location>
        <position position="112"/>
    </location>
</feature>
<dbReference type="EMBL" id="NDHI03003715">
    <property type="protein sequence ID" value="PNJ05871.1"/>
    <property type="molecule type" value="Genomic_DNA"/>
</dbReference>
<evidence type="ECO:0000256" key="1">
    <source>
        <dbReference type="ARBA" id="ARBA00004123"/>
    </source>
</evidence>
<keyword evidence="3" id="KW-0235">DNA replication</keyword>
<sequence length="112" mass="13032">MFVSDFRKEFYEVVHSQRVLLFVASDVDALCACKILQALFQCDHVQYTLVPVSGWQELETAFLEHKEQFHYFILINCGANVDLLDILQPDEDTIFFVCDTHRPVNVVNVYND</sequence>
<reference evidence="6" key="1">
    <citation type="submission" date="2017-12" db="EMBL/GenBank/DDBJ databases">
        <title>High-resolution comparative analysis of great ape genomes.</title>
        <authorList>
            <person name="Pollen A."/>
            <person name="Hastie A."/>
            <person name="Hormozdiari F."/>
            <person name="Dougherty M."/>
            <person name="Liu R."/>
            <person name="Chaisson M."/>
            <person name="Hoppe E."/>
            <person name="Hill C."/>
            <person name="Pang A."/>
            <person name="Hillier L."/>
            <person name="Baker C."/>
            <person name="Armstrong J."/>
            <person name="Shendure J."/>
            <person name="Paten B."/>
            <person name="Wilson R."/>
            <person name="Chao H."/>
            <person name="Schneider V."/>
            <person name="Ventura M."/>
            <person name="Kronenberg Z."/>
            <person name="Murali S."/>
            <person name="Gordon D."/>
            <person name="Cantsilieris S."/>
            <person name="Munson K."/>
            <person name="Nelson B."/>
            <person name="Raja A."/>
            <person name="Underwood J."/>
            <person name="Diekhans M."/>
            <person name="Fiddes I."/>
            <person name="Haussler D."/>
            <person name="Eichler E."/>
        </authorList>
    </citation>
    <scope>NUCLEOTIDE SEQUENCE [LARGE SCALE GENOMIC DNA]</scope>
    <source>
        <strain evidence="6">Susie</strain>
    </source>
</reference>
<comment type="similarity">
    <text evidence="2">Belongs to the CDC45 family.</text>
</comment>
<evidence type="ECO:0000256" key="3">
    <source>
        <dbReference type="ARBA" id="ARBA00022705"/>
    </source>
</evidence>
<evidence type="ECO:0000256" key="4">
    <source>
        <dbReference type="ARBA" id="ARBA00023242"/>
    </source>
</evidence>
<dbReference type="PANTHER" id="PTHR10507">
    <property type="entry name" value="CDC45-RELATED PROTEIN"/>
    <property type="match status" value="1"/>
</dbReference>
<dbReference type="GO" id="GO:1902977">
    <property type="term" value="P:mitotic DNA replication preinitiation complex assembly"/>
    <property type="evidence" value="ECO:0007669"/>
    <property type="project" value="TreeGrafter"/>
</dbReference>
<name>A0A2J8RBK2_PONAB</name>
<dbReference type="GO" id="GO:0006270">
    <property type="term" value="P:DNA replication initiation"/>
    <property type="evidence" value="ECO:0007669"/>
    <property type="project" value="InterPro"/>
</dbReference>
<keyword evidence="5" id="KW-0131">Cell cycle</keyword>
<keyword evidence="4" id="KW-0539">Nucleus</keyword>
<evidence type="ECO:0000256" key="5">
    <source>
        <dbReference type="ARBA" id="ARBA00023306"/>
    </source>
</evidence>
<gene>
    <name evidence="6" type="ORF">CR201_G0052089</name>
</gene>
<evidence type="ECO:0000256" key="2">
    <source>
        <dbReference type="ARBA" id="ARBA00010727"/>
    </source>
</evidence>
<dbReference type="GO" id="GO:0003682">
    <property type="term" value="F:chromatin binding"/>
    <property type="evidence" value="ECO:0007669"/>
    <property type="project" value="TreeGrafter"/>
</dbReference>
<accession>A0A2J8RBK2</accession>
<dbReference type="InterPro" id="IPR003874">
    <property type="entry name" value="CDC45"/>
</dbReference>
<proteinExistence type="inferred from homology"/>
<comment type="subcellular location">
    <subcellularLocation>
        <location evidence="1">Nucleus</location>
    </subcellularLocation>
</comment>
<comment type="caution">
    <text evidence="6">The sequence shown here is derived from an EMBL/GenBank/DDBJ whole genome shotgun (WGS) entry which is preliminary data.</text>
</comment>
<protein>
    <submittedName>
        <fullName evidence="6">CDC45 isoform 4</fullName>
    </submittedName>
</protein>
<dbReference type="GO" id="GO:0031261">
    <property type="term" value="C:DNA replication preinitiation complex"/>
    <property type="evidence" value="ECO:0007669"/>
    <property type="project" value="TreeGrafter"/>
</dbReference>
<dbReference type="PANTHER" id="PTHR10507:SF0">
    <property type="entry name" value="CELL DIVISION CONTROL PROTEIN 45 HOMOLOG"/>
    <property type="match status" value="1"/>
</dbReference>
<dbReference type="Pfam" id="PF02724">
    <property type="entry name" value="CDC45"/>
    <property type="match status" value="1"/>
</dbReference>
<dbReference type="AlphaFoldDB" id="A0A2J8RBK2"/>
<dbReference type="GO" id="GO:0000727">
    <property type="term" value="P:double-strand break repair via break-induced replication"/>
    <property type="evidence" value="ECO:0007669"/>
    <property type="project" value="TreeGrafter"/>
</dbReference>
<dbReference type="GO" id="GO:0003688">
    <property type="term" value="F:DNA replication origin binding"/>
    <property type="evidence" value="ECO:0007669"/>
    <property type="project" value="TreeGrafter"/>
</dbReference>
<organism evidence="6">
    <name type="scientific">Pongo abelii</name>
    <name type="common">Sumatran orangutan</name>
    <name type="synonym">Pongo pygmaeus abelii</name>
    <dbReference type="NCBI Taxonomy" id="9601"/>
    <lineage>
        <taxon>Eukaryota</taxon>
        <taxon>Metazoa</taxon>
        <taxon>Chordata</taxon>
        <taxon>Craniata</taxon>
        <taxon>Vertebrata</taxon>
        <taxon>Euteleostomi</taxon>
        <taxon>Mammalia</taxon>
        <taxon>Eutheria</taxon>
        <taxon>Euarchontoglires</taxon>
        <taxon>Primates</taxon>
        <taxon>Haplorrhini</taxon>
        <taxon>Catarrhini</taxon>
        <taxon>Hominidae</taxon>
        <taxon>Pongo</taxon>
    </lineage>
</organism>
<evidence type="ECO:0000313" key="6">
    <source>
        <dbReference type="EMBL" id="PNJ05871.1"/>
    </source>
</evidence>
<dbReference type="GO" id="GO:0003697">
    <property type="term" value="F:single-stranded DNA binding"/>
    <property type="evidence" value="ECO:0007669"/>
    <property type="project" value="TreeGrafter"/>
</dbReference>